<dbReference type="InterPro" id="IPR011004">
    <property type="entry name" value="Trimer_LpxA-like_sf"/>
</dbReference>
<reference evidence="3 4" key="1">
    <citation type="submission" date="2023-02" db="EMBL/GenBank/DDBJ databases">
        <title>Vibrio intestini sp. nov., a close relative of Vibrio cholerae isolated from the intestine of Healthy Culter dabryi.</title>
        <authorList>
            <person name="Wu N."/>
        </authorList>
    </citation>
    <scope>NUCLEOTIDE SEQUENCE [LARGE SCALE GENOMIC DNA]</scope>
    <source>
        <strain evidence="3 4">DSL-7</strain>
    </source>
</reference>
<evidence type="ECO:0000256" key="2">
    <source>
        <dbReference type="SAM" id="Phobius"/>
    </source>
</evidence>
<keyword evidence="1" id="KW-0808">Transferase</keyword>
<comment type="similarity">
    <text evidence="1">Belongs to the transferase hexapeptide repeat family.</text>
</comment>
<comment type="catalytic activity">
    <reaction evidence="1">
        <text>L-serine + acetyl-CoA = O-acetyl-L-serine + CoA</text>
        <dbReference type="Rhea" id="RHEA:24560"/>
        <dbReference type="ChEBI" id="CHEBI:33384"/>
        <dbReference type="ChEBI" id="CHEBI:57287"/>
        <dbReference type="ChEBI" id="CHEBI:57288"/>
        <dbReference type="ChEBI" id="CHEBI:58340"/>
        <dbReference type="EC" id="2.3.1.30"/>
    </reaction>
</comment>
<dbReference type="EC" id="2.3.1.30" evidence="1"/>
<keyword evidence="4" id="KW-1185">Reference proteome</keyword>
<dbReference type="PIRSF" id="PIRSF000441">
    <property type="entry name" value="CysE"/>
    <property type="match status" value="1"/>
</dbReference>
<organism evidence="3 4">
    <name type="scientific">Vibrio chanodichtyis</name>
    <dbReference type="NCBI Taxonomy" id="3027932"/>
    <lineage>
        <taxon>Bacteria</taxon>
        <taxon>Pseudomonadati</taxon>
        <taxon>Pseudomonadota</taxon>
        <taxon>Gammaproteobacteria</taxon>
        <taxon>Vibrionales</taxon>
        <taxon>Vibrionaceae</taxon>
        <taxon>Vibrio</taxon>
    </lineage>
</organism>
<feature type="transmembrane region" description="Helical" evidence="2">
    <location>
        <begin position="12"/>
        <end position="34"/>
    </location>
</feature>
<dbReference type="EMBL" id="JARBFT010000001">
    <property type="protein sequence ID" value="MDE1513401.1"/>
    <property type="molecule type" value="Genomic_DNA"/>
</dbReference>
<keyword evidence="2" id="KW-1133">Transmembrane helix</keyword>
<comment type="caution">
    <text evidence="3">The sequence shown here is derived from an EMBL/GenBank/DDBJ whole genome shotgun (WGS) entry which is preliminary data.</text>
</comment>
<dbReference type="PANTHER" id="PTHR42811">
    <property type="entry name" value="SERINE ACETYLTRANSFERASE"/>
    <property type="match status" value="1"/>
</dbReference>
<sequence>MPNAIFFYRFSRWLYLKGVPIIPKIFQFIIFLLYNSKIPPDADIGDGSFLVVKGISVVIINNAKIGKNCRIGIGCRIVGKGPYKNVPIIGNDVFLGPGCVIVGPVIIEDNVVIAPNSVVTKSVPQGAIVAGIPAKIIGNVSELDYDILKNESYLDGYMPFMNRA</sequence>
<dbReference type="InterPro" id="IPR005881">
    <property type="entry name" value="Ser_O-AcTrfase"/>
</dbReference>
<name>A0ABT5UVE9_9VIBR</name>
<dbReference type="Proteomes" id="UP001216189">
    <property type="component" value="Unassembled WGS sequence"/>
</dbReference>
<evidence type="ECO:0000256" key="1">
    <source>
        <dbReference type="PIRNR" id="PIRNR000441"/>
    </source>
</evidence>
<dbReference type="Gene3D" id="2.160.10.10">
    <property type="entry name" value="Hexapeptide repeat proteins"/>
    <property type="match status" value="1"/>
</dbReference>
<dbReference type="RefSeq" id="WP_274721199.1">
    <property type="nucleotide sequence ID" value="NZ_JARBFT010000001.1"/>
</dbReference>
<protein>
    <recommendedName>
        <fullName evidence="1">Serine acetyltransferase</fullName>
        <ecNumber evidence="1">2.3.1.30</ecNumber>
    </recommendedName>
</protein>
<keyword evidence="1" id="KW-0012">Acyltransferase</keyword>
<proteinExistence type="inferred from homology"/>
<dbReference type="SUPFAM" id="SSF51161">
    <property type="entry name" value="Trimeric LpxA-like enzymes"/>
    <property type="match status" value="1"/>
</dbReference>
<keyword evidence="2" id="KW-0812">Transmembrane</keyword>
<accession>A0ABT5UVE9</accession>
<keyword evidence="2" id="KW-0472">Membrane</keyword>
<gene>
    <name evidence="3" type="ORF">PUN32_00050</name>
</gene>
<evidence type="ECO:0000313" key="4">
    <source>
        <dbReference type="Proteomes" id="UP001216189"/>
    </source>
</evidence>
<dbReference type="Pfam" id="PF00132">
    <property type="entry name" value="Hexapep"/>
    <property type="match status" value="1"/>
</dbReference>
<dbReference type="InterPro" id="IPR001451">
    <property type="entry name" value="Hexapep"/>
</dbReference>
<evidence type="ECO:0000313" key="3">
    <source>
        <dbReference type="EMBL" id="MDE1513401.1"/>
    </source>
</evidence>